<dbReference type="Gene3D" id="1.10.3730.20">
    <property type="match status" value="1"/>
</dbReference>
<evidence type="ECO:0000256" key="3">
    <source>
        <dbReference type="ARBA" id="ARBA00022475"/>
    </source>
</evidence>
<dbReference type="GO" id="GO:0005886">
    <property type="term" value="C:plasma membrane"/>
    <property type="evidence" value="ECO:0007669"/>
    <property type="project" value="UniProtKB-SubCell"/>
</dbReference>
<protein>
    <submittedName>
        <fullName evidence="9">DMT family transporter</fullName>
    </submittedName>
</protein>
<evidence type="ECO:0000256" key="2">
    <source>
        <dbReference type="ARBA" id="ARBA00007362"/>
    </source>
</evidence>
<name>A0A850EW90_9BACL</name>
<dbReference type="SUPFAM" id="SSF103481">
    <property type="entry name" value="Multidrug resistance efflux transporter EmrE"/>
    <property type="match status" value="2"/>
</dbReference>
<dbReference type="InterPro" id="IPR000620">
    <property type="entry name" value="EamA_dom"/>
</dbReference>
<keyword evidence="6 7" id="KW-0472">Membrane</keyword>
<reference evidence="9" key="1">
    <citation type="submission" date="2020-06" db="EMBL/GenBank/DDBJ databases">
        <title>Paenibacillus sp. nov., isolated from soil.</title>
        <authorList>
            <person name="Seo Y.L."/>
        </authorList>
    </citation>
    <scope>NUCLEOTIDE SEQUENCE [LARGE SCALE GENOMIC DNA]</scope>
    <source>
        <strain evidence="9">JW14</strain>
    </source>
</reference>
<comment type="caution">
    <text evidence="9">The sequence shown here is derived from an EMBL/GenBank/DDBJ whole genome shotgun (WGS) entry which is preliminary data.</text>
</comment>
<accession>A0A850EW90</accession>
<feature type="transmembrane region" description="Helical" evidence="7">
    <location>
        <begin position="9"/>
        <end position="28"/>
    </location>
</feature>
<evidence type="ECO:0000256" key="4">
    <source>
        <dbReference type="ARBA" id="ARBA00022692"/>
    </source>
</evidence>
<comment type="similarity">
    <text evidence="2">Belongs to the EamA transporter family.</text>
</comment>
<dbReference type="Proteomes" id="UP000564806">
    <property type="component" value="Unassembled WGS sequence"/>
</dbReference>
<keyword evidence="10" id="KW-1185">Reference proteome</keyword>
<feature type="transmembrane region" description="Helical" evidence="7">
    <location>
        <begin position="156"/>
        <end position="175"/>
    </location>
</feature>
<feature type="transmembrane region" description="Helical" evidence="7">
    <location>
        <begin position="258"/>
        <end position="275"/>
    </location>
</feature>
<dbReference type="AlphaFoldDB" id="A0A850EW90"/>
<keyword evidence="3" id="KW-1003">Cell membrane</keyword>
<feature type="transmembrane region" description="Helical" evidence="7">
    <location>
        <begin position="187"/>
        <end position="205"/>
    </location>
</feature>
<sequence>MKSRNSNTSAYLAAILYASIIGFSFLFVKMTVTEANPLDVLAHRFAIGWIAVAVPFLFGWVQLRFTWSDVRRLLPLGLLSPVLFFAFQAFGLMSASSSEAGIILAMVPLFTAPIAAFFLKERTNLIQKLSILLSVSGVIFIFAMKGGAGWSGGSVVGLVLLVLSALSMAGFSVLARPLTRKYTPLEISFVTMAMGFILFAAAALIRHGSAGSLNLFFQPFADSKYLLALLYLGILSTVISNMLSTYALGRLEASKVSVFNNLSTLISIIAGALILHEELTVAHIIGTVMIIIGVLGTNFGKLPWKRRTAIIPLNVKKETGS</sequence>
<feature type="transmembrane region" description="Helical" evidence="7">
    <location>
        <begin position="281"/>
        <end position="300"/>
    </location>
</feature>
<feature type="transmembrane region" description="Helical" evidence="7">
    <location>
        <begin position="131"/>
        <end position="150"/>
    </location>
</feature>
<comment type="subcellular location">
    <subcellularLocation>
        <location evidence="1">Cell membrane</location>
        <topology evidence="1">Multi-pass membrane protein</topology>
    </subcellularLocation>
</comment>
<evidence type="ECO:0000313" key="10">
    <source>
        <dbReference type="Proteomes" id="UP000564806"/>
    </source>
</evidence>
<feature type="transmembrane region" description="Helical" evidence="7">
    <location>
        <begin position="100"/>
        <end position="119"/>
    </location>
</feature>
<dbReference type="PANTHER" id="PTHR32322">
    <property type="entry name" value="INNER MEMBRANE TRANSPORTER"/>
    <property type="match status" value="1"/>
</dbReference>
<dbReference type="RefSeq" id="WP_175374140.1">
    <property type="nucleotide sequence ID" value="NZ_JABWCS010000220.1"/>
</dbReference>
<feature type="transmembrane region" description="Helical" evidence="7">
    <location>
        <begin position="40"/>
        <end position="61"/>
    </location>
</feature>
<gene>
    <name evidence="9" type="ORF">HPT30_25675</name>
</gene>
<feature type="domain" description="EamA" evidence="8">
    <location>
        <begin position="9"/>
        <end position="142"/>
    </location>
</feature>
<evidence type="ECO:0000256" key="5">
    <source>
        <dbReference type="ARBA" id="ARBA00022989"/>
    </source>
</evidence>
<dbReference type="PANTHER" id="PTHR32322:SF18">
    <property type="entry name" value="S-ADENOSYLMETHIONINE_S-ADENOSYLHOMOCYSTEINE TRANSPORTER"/>
    <property type="match status" value="1"/>
</dbReference>
<organism evidence="9 10">
    <name type="scientific">Paenibacillus agri</name>
    <dbReference type="NCBI Taxonomy" id="2744309"/>
    <lineage>
        <taxon>Bacteria</taxon>
        <taxon>Bacillati</taxon>
        <taxon>Bacillota</taxon>
        <taxon>Bacilli</taxon>
        <taxon>Bacillales</taxon>
        <taxon>Paenibacillaceae</taxon>
        <taxon>Paenibacillus</taxon>
    </lineage>
</organism>
<evidence type="ECO:0000313" key="9">
    <source>
        <dbReference type="EMBL" id="NUU63747.1"/>
    </source>
</evidence>
<keyword evidence="4 7" id="KW-0812">Transmembrane</keyword>
<dbReference type="InterPro" id="IPR050638">
    <property type="entry name" value="AA-Vitamin_Transporters"/>
</dbReference>
<evidence type="ECO:0000256" key="1">
    <source>
        <dbReference type="ARBA" id="ARBA00004651"/>
    </source>
</evidence>
<dbReference type="EMBL" id="JABWCS010000220">
    <property type="protein sequence ID" value="NUU63747.1"/>
    <property type="molecule type" value="Genomic_DNA"/>
</dbReference>
<dbReference type="InterPro" id="IPR037185">
    <property type="entry name" value="EmrE-like"/>
</dbReference>
<feature type="transmembrane region" description="Helical" evidence="7">
    <location>
        <begin position="73"/>
        <end position="94"/>
    </location>
</feature>
<feature type="domain" description="EamA" evidence="8">
    <location>
        <begin position="157"/>
        <end position="298"/>
    </location>
</feature>
<evidence type="ECO:0000256" key="6">
    <source>
        <dbReference type="ARBA" id="ARBA00023136"/>
    </source>
</evidence>
<keyword evidence="5 7" id="KW-1133">Transmembrane helix</keyword>
<evidence type="ECO:0000256" key="7">
    <source>
        <dbReference type="SAM" id="Phobius"/>
    </source>
</evidence>
<dbReference type="Pfam" id="PF00892">
    <property type="entry name" value="EamA"/>
    <property type="match status" value="2"/>
</dbReference>
<feature type="transmembrane region" description="Helical" evidence="7">
    <location>
        <begin position="225"/>
        <end position="246"/>
    </location>
</feature>
<evidence type="ECO:0000259" key="8">
    <source>
        <dbReference type="Pfam" id="PF00892"/>
    </source>
</evidence>
<proteinExistence type="inferred from homology"/>